<protein>
    <submittedName>
        <fullName evidence="2">Uncharacterized protein</fullName>
    </submittedName>
</protein>
<organism evidence="2">
    <name type="scientific">Picocystis salinarum</name>
    <dbReference type="NCBI Taxonomy" id="88271"/>
    <lineage>
        <taxon>Eukaryota</taxon>
        <taxon>Viridiplantae</taxon>
        <taxon>Chlorophyta</taxon>
        <taxon>Picocystophyceae</taxon>
        <taxon>Picocystales</taxon>
        <taxon>Picocystaceae</taxon>
        <taxon>Picocystis</taxon>
    </lineage>
</organism>
<reference evidence="2" key="1">
    <citation type="submission" date="2021-01" db="EMBL/GenBank/DDBJ databases">
        <authorList>
            <person name="Corre E."/>
            <person name="Pelletier E."/>
            <person name="Niang G."/>
            <person name="Scheremetjew M."/>
            <person name="Finn R."/>
            <person name="Kale V."/>
            <person name="Holt S."/>
            <person name="Cochrane G."/>
            <person name="Meng A."/>
            <person name="Brown T."/>
            <person name="Cohen L."/>
        </authorList>
    </citation>
    <scope>NUCLEOTIDE SEQUENCE</scope>
    <source>
        <strain evidence="2">CCMP1897</strain>
    </source>
</reference>
<gene>
    <name evidence="2" type="ORF">PSAL00342_LOCUS1173</name>
</gene>
<feature type="region of interest" description="Disordered" evidence="1">
    <location>
        <begin position="18"/>
        <end position="39"/>
    </location>
</feature>
<evidence type="ECO:0000313" key="2">
    <source>
        <dbReference type="EMBL" id="CAE0607356.1"/>
    </source>
</evidence>
<sequence length="186" mass="21395">MATTTSGYARICGMRTSRSRGKEVHTRRMDGRRGLSAGKGETTCTTELLDALVPQDAWHTKHDSTRTVLELRVRKQQEKIEMLERSVEDLLLCAIDSVQNGETSGNRTRMAEPLSAKAKNTSKGDSNERLRERMKKLEAENQSLRRRDAMRTEFVRRSRELLVLQLKKSGQLLEEVHHRELYTLTR</sequence>
<proteinExistence type="predicted"/>
<name>A0A7S3XCM4_9CHLO</name>
<accession>A0A7S3XCM4</accession>
<feature type="compositionally biased region" description="Basic and acidic residues" evidence="1">
    <location>
        <begin position="20"/>
        <end position="33"/>
    </location>
</feature>
<dbReference type="AlphaFoldDB" id="A0A7S3XCM4"/>
<feature type="region of interest" description="Disordered" evidence="1">
    <location>
        <begin position="101"/>
        <end position="129"/>
    </location>
</feature>
<evidence type="ECO:0000256" key="1">
    <source>
        <dbReference type="SAM" id="MobiDB-lite"/>
    </source>
</evidence>
<dbReference type="EMBL" id="HBIS01001344">
    <property type="protein sequence ID" value="CAE0607356.1"/>
    <property type="molecule type" value="Transcribed_RNA"/>
</dbReference>